<reference evidence="1 2" key="1">
    <citation type="submission" date="2018-01" db="EMBL/GenBank/DDBJ databases">
        <title>Complete genome sequence of Flavivirga eckloniae ECD14 isolated from seaweed Ecklonia cava.</title>
        <authorList>
            <person name="Lee J.H."/>
            <person name="Baik K.S."/>
            <person name="Seong C.N."/>
        </authorList>
    </citation>
    <scope>NUCLEOTIDE SEQUENCE [LARGE SCALE GENOMIC DNA]</scope>
    <source>
        <strain evidence="1 2">ECD14</strain>
    </source>
</reference>
<accession>A0A2K9PR99</accession>
<sequence length="114" mass="12912">MKTTRPLTSFKKVEKRFALVIISGLLILFHSKTFSQEQPKSIYEVIIGLTNEEEKPPLFLINTQEVSKGLIKMLDSAAITYVRALGPKKSLEKYGGKGKNGAIENFYKTTRKIY</sequence>
<dbReference type="KEGG" id="fek:C1H87_12950"/>
<proteinExistence type="predicted"/>
<dbReference type="Proteomes" id="UP000235826">
    <property type="component" value="Chromosome"/>
</dbReference>
<dbReference type="OrthoDB" id="7432683at2"/>
<protein>
    <submittedName>
        <fullName evidence="1">Uncharacterized protein</fullName>
    </submittedName>
</protein>
<dbReference type="EMBL" id="CP025791">
    <property type="protein sequence ID" value="AUP79566.1"/>
    <property type="molecule type" value="Genomic_DNA"/>
</dbReference>
<evidence type="ECO:0000313" key="1">
    <source>
        <dbReference type="EMBL" id="AUP79566.1"/>
    </source>
</evidence>
<dbReference type="AlphaFoldDB" id="A0A2K9PR99"/>
<organism evidence="1 2">
    <name type="scientific">Flavivirga eckloniae</name>
    <dbReference type="NCBI Taxonomy" id="1803846"/>
    <lineage>
        <taxon>Bacteria</taxon>
        <taxon>Pseudomonadati</taxon>
        <taxon>Bacteroidota</taxon>
        <taxon>Flavobacteriia</taxon>
        <taxon>Flavobacteriales</taxon>
        <taxon>Flavobacteriaceae</taxon>
        <taxon>Flavivirga</taxon>
    </lineage>
</organism>
<name>A0A2K9PR99_9FLAO</name>
<keyword evidence="2" id="KW-1185">Reference proteome</keyword>
<dbReference type="RefSeq" id="WP_102756220.1">
    <property type="nucleotide sequence ID" value="NZ_CP025791.1"/>
</dbReference>
<evidence type="ECO:0000313" key="2">
    <source>
        <dbReference type="Proteomes" id="UP000235826"/>
    </source>
</evidence>
<gene>
    <name evidence="1" type="ORF">C1H87_12950</name>
</gene>